<name>J3NLI5_GAET3</name>
<dbReference type="EMBL" id="GL385395">
    <property type="protein sequence ID" value="EJT82160.1"/>
    <property type="molecule type" value="Genomic_DNA"/>
</dbReference>
<dbReference type="RefSeq" id="XP_009218169.1">
    <property type="nucleotide sequence ID" value="XM_009219905.1"/>
</dbReference>
<evidence type="ECO:0000256" key="1">
    <source>
        <dbReference type="ARBA" id="ARBA00038476"/>
    </source>
</evidence>
<reference evidence="3" key="5">
    <citation type="submission" date="2018-04" db="UniProtKB">
        <authorList>
            <consortium name="EnsemblFungi"/>
        </authorList>
    </citation>
    <scope>IDENTIFICATION</scope>
    <source>
        <strain evidence="3">R3-111a-1</strain>
    </source>
</reference>
<proteinExistence type="inferred from homology"/>
<sequence>MAVGSAGLLVPVFAPLTALTLAYTGHQLSRLNWMSIIYNFLTGPGRVSRITLLIFLVMNRKNLPFAWTTRVLASLLRHAAIRRSPGPPRVLYHYSITRTHAPLLETDYNFHKSNSTYFSDLDVSRSHLLMHLFAQGMERVTKNAAYKVVKDKEGNLIKGGFGIGLGSVFCSFKREIAPYSKYEMWSRVLCFDRKWLYILTHFVDAGKVRPTRWDGKGLFRGAGKVRSVGGDTSAKKTTGNVDDDSVDPSIATTTDFQKHIFATAVSKYVFKLGRFTVHPAIVIEESGLLPERPGGWRGGPSETGTPEDLSGFEEELALSGSDEESWDWRRTEWERRKGMAFADHFAALDGMHTLFDGGDDGALGHFRPA</sequence>
<dbReference type="HOGENOM" id="CLU_040660_2_0_1"/>
<accession>J3NLI5</accession>
<dbReference type="Pfam" id="PF13279">
    <property type="entry name" value="4HBT_2"/>
    <property type="match status" value="1"/>
</dbReference>
<comment type="similarity">
    <text evidence="1">Belongs to the lcsJ thioesterase family.</text>
</comment>
<reference evidence="3" key="4">
    <citation type="journal article" date="2015" name="G3 (Bethesda)">
        <title>Genome sequences of three phytopathogenic species of the Magnaporthaceae family of fungi.</title>
        <authorList>
            <person name="Okagaki L.H."/>
            <person name="Nunes C.C."/>
            <person name="Sailsbery J."/>
            <person name="Clay B."/>
            <person name="Brown D."/>
            <person name="John T."/>
            <person name="Oh Y."/>
            <person name="Young N."/>
            <person name="Fitzgerald M."/>
            <person name="Haas B.J."/>
            <person name="Zeng Q."/>
            <person name="Young S."/>
            <person name="Adiconis X."/>
            <person name="Fan L."/>
            <person name="Levin J.Z."/>
            <person name="Mitchell T.K."/>
            <person name="Okubara P.A."/>
            <person name="Farman M.L."/>
            <person name="Kohn L.M."/>
            <person name="Birren B."/>
            <person name="Ma L.-J."/>
            <person name="Dean R.A."/>
        </authorList>
    </citation>
    <scope>NUCLEOTIDE SEQUENCE</scope>
    <source>
        <strain evidence="3">R3-111a-1</strain>
    </source>
</reference>
<dbReference type="OrthoDB" id="265761at2759"/>
<reference evidence="2" key="3">
    <citation type="submission" date="2010-09" db="EMBL/GenBank/DDBJ databases">
        <title>Annotation of Gaeumannomyces graminis var. tritici R3-111a-1.</title>
        <authorList>
            <consortium name="The Broad Institute Genome Sequencing Platform"/>
            <person name="Ma L.-J."/>
            <person name="Dead R."/>
            <person name="Young S.K."/>
            <person name="Zeng Q."/>
            <person name="Gargeya S."/>
            <person name="Fitzgerald M."/>
            <person name="Haas B."/>
            <person name="Abouelleil A."/>
            <person name="Alvarado L."/>
            <person name="Arachchi H.M."/>
            <person name="Berlin A."/>
            <person name="Brown A."/>
            <person name="Chapman S.B."/>
            <person name="Chen Z."/>
            <person name="Dunbar C."/>
            <person name="Freedman E."/>
            <person name="Gearin G."/>
            <person name="Gellesch M."/>
            <person name="Goldberg J."/>
            <person name="Griggs A."/>
            <person name="Gujja S."/>
            <person name="Heiman D."/>
            <person name="Howarth C."/>
            <person name="Larson L."/>
            <person name="Lui A."/>
            <person name="MacDonald P.J.P."/>
            <person name="Mehta T."/>
            <person name="Montmayeur A."/>
            <person name="Murphy C."/>
            <person name="Neiman D."/>
            <person name="Pearson M."/>
            <person name="Priest M."/>
            <person name="Roberts A."/>
            <person name="Saif S."/>
            <person name="Shea T."/>
            <person name="Shenoy N."/>
            <person name="Sisk P."/>
            <person name="Stolte C."/>
            <person name="Sykes S."/>
            <person name="Yandava C."/>
            <person name="Wortman J."/>
            <person name="Nusbaum C."/>
            <person name="Birren B."/>
        </authorList>
    </citation>
    <scope>NUCLEOTIDE SEQUENCE</scope>
    <source>
        <strain evidence="2">R3-111a-1</strain>
    </source>
</reference>
<dbReference type="PANTHER" id="PTHR12475">
    <property type="match status" value="1"/>
</dbReference>
<dbReference type="VEuPathDB" id="FungiDB:GGTG_02134"/>
<protein>
    <recommendedName>
        <fullName evidence="5">Capsule polysaccharide biosynthesis protein</fullName>
    </recommendedName>
</protein>
<reference evidence="4" key="1">
    <citation type="submission" date="2010-07" db="EMBL/GenBank/DDBJ databases">
        <title>The genome sequence of Gaeumannomyces graminis var. tritici strain R3-111a-1.</title>
        <authorList>
            <consortium name="The Broad Institute Genome Sequencing Platform"/>
            <person name="Ma L.-J."/>
            <person name="Dead R."/>
            <person name="Young S."/>
            <person name="Zeng Q."/>
            <person name="Koehrsen M."/>
            <person name="Alvarado L."/>
            <person name="Berlin A."/>
            <person name="Chapman S.B."/>
            <person name="Chen Z."/>
            <person name="Freedman E."/>
            <person name="Gellesch M."/>
            <person name="Goldberg J."/>
            <person name="Griggs A."/>
            <person name="Gujja S."/>
            <person name="Heilman E.R."/>
            <person name="Heiman D."/>
            <person name="Hepburn T."/>
            <person name="Howarth C."/>
            <person name="Jen D."/>
            <person name="Larson L."/>
            <person name="Mehta T."/>
            <person name="Neiman D."/>
            <person name="Pearson M."/>
            <person name="Roberts A."/>
            <person name="Saif S."/>
            <person name="Shea T."/>
            <person name="Shenoy N."/>
            <person name="Sisk P."/>
            <person name="Stolte C."/>
            <person name="Sykes S."/>
            <person name="Walk T."/>
            <person name="White J."/>
            <person name="Yandava C."/>
            <person name="Haas B."/>
            <person name="Nusbaum C."/>
            <person name="Birren B."/>
        </authorList>
    </citation>
    <scope>NUCLEOTIDE SEQUENCE [LARGE SCALE GENOMIC DNA]</scope>
    <source>
        <strain evidence="4">R3-111a-1</strain>
    </source>
</reference>
<evidence type="ECO:0008006" key="5">
    <source>
        <dbReference type="Google" id="ProtNLM"/>
    </source>
</evidence>
<dbReference type="InterPro" id="IPR051490">
    <property type="entry name" value="THEM6_lcsJ_thioesterase"/>
</dbReference>
<organism evidence="2">
    <name type="scientific">Gaeumannomyces tritici (strain R3-111a-1)</name>
    <name type="common">Wheat and barley take-all root rot fungus</name>
    <name type="synonym">Gaeumannomyces graminis var. tritici</name>
    <dbReference type="NCBI Taxonomy" id="644352"/>
    <lineage>
        <taxon>Eukaryota</taxon>
        <taxon>Fungi</taxon>
        <taxon>Dikarya</taxon>
        <taxon>Ascomycota</taxon>
        <taxon>Pezizomycotina</taxon>
        <taxon>Sordariomycetes</taxon>
        <taxon>Sordariomycetidae</taxon>
        <taxon>Magnaporthales</taxon>
        <taxon>Magnaporthaceae</taxon>
        <taxon>Gaeumannomyces</taxon>
    </lineage>
</organism>
<evidence type="ECO:0000313" key="3">
    <source>
        <dbReference type="EnsemblFungi" id="EJT82160"/>
    </source>
</evidence>
<dbReference type="SUPFAM" id="SSF54637">
    <property type="entry name" value="Thioesterase/thiol ester dehydrase-isomerase"/>
    <property type="match status" value="1"/>
</dbReference>
<reference evidence="2" key="2">
    <citation type="submission" date="2010-07" db="EMBL/GenBank/DDBJ databases">
        <authorList>
            <consortium name="The Broad Institute Genome Sequencing Platform"/>
            <consortium name="Broad Institute Genome Sequencing Center for Infectious Disease"/>
            <person name="Ma L.-J."/>
            <person name="Dead R."/>
            <person name="Young S."/>
            <person name="Zeng Q."/>
            <person name="Koehrsen M."/>
            <person name="Alvarado L."/>
            <person name="Berlin A."/>
            <person name="Chapman S.B."/>
            <person name="Chen Z."/>
            <person name="Freedman E."/>
            <person name="Gellesch M."/>
            <person name="Goldberg J."/>
            <person name="Griggs A."/>
            <person name="Gujja S."/>
            <person name="Heilman E.R."/>
            <person name="Heiman D."/>
            <person name="Hepburn T."/>
            <person name="Howarth C."/>
            <person name="Jen D."/>
            <person name="Larson L."/>
            <person name="Mehta T."/>
            <person name="Neiman D."/>
            <person name="Pearson M."/>
            <person name="Roberts A."/>
            <person name="Saif S."/>
            <person name="Shea T."/>
            <person name="Shenoy N."/>
            <person name="Sisk P."/>
            <person name="Stolte C."/>
            <person name="Sykes S."/>
            <person name="Walk T."/>
            <person name="White J."/>
            <person name="Yandava C."/>
            <person name="Haas B."/>
            <person name="Nusbaum C."/>
            <person name="Birren B."/>
        </authorList>
    </citation>
    <scope>NUCLEOTIDE SEQUENCE</scope>
    <source>
        <strain evidence="2">R3-111a-1</strain>
    </source>
</reference>
<dbReference type="Proteomes" id="UP000006039">
    <property type="component" value="Unassembled WGS sequence"/>
</dbReference>
<dbReference type="InterPro" id="IPR029069">
    <property type="entry name" value="HotDog_dom_sf"/>
</dbReference>
<evidence type="ECO:0000313" key="4">
    <source>
        <dbReference type="Proteomes" id="UP000006039"/>
    </source>
</evidence>
<evidence type="ECO:0000313" key="2">
    <source>
        <dbReference type="EMBL" id="EJT82160.1"/>
    </source>
</evidence>
<dbReference type="eggNOG" id="KOG4366">
    <property type="taxonomic scope" value="Eukaryota"/>
</dbReference>
<dbReference type="EnsemblFungi" id="EJT82160">
    <property type="protein sequence ID" value="EJT82160"/>
    <property type="gene ID" value="GGTG_02134"/>
</dbReference>
<dbReference type="GeneID" id="20342592"/>
<gene>
    <name evidence="3" type="primary">20342592</name>
    <name evidence="2" type="ORF">GGTG_02134</name>
</gene>
<dbReference type="AlphaFoldDB" id="J3NLI5"/>
<dbReference type="PANTHER" id="PTHR12475:SF4">
    <property type="entry name" value="PROTEIN THEM6"/>
    <property type="match status" value="1"/>
</dbReference>
<keyword evidence="4" id="KW-1185">Reference proteome</keyword>